<proteinExistence type="predicted"/>
<evidence type="ECO:0000313" key="1">
    <source>
        <dbReference type="EMBL" id="MFB9233351.1"/>
    </source>
</evidence>
<protein>
    <recommendedName>
        <fullName evidence="3">Phage major capsid protein</fullName>
    </recommendedName>
</protein>
<accession>A0ABV5JIR3</accession>
<organism evidence="1 2">
    <name type="scientific">Pseudohalocynthiibacter aestuariivivens</name>
    <dbReference type="NCBI Taxonomy" id="1591409"/>
    <lineage>
        <taxon>Bacteria</taxon>
        <taxon>Pseudomonadati</taxon>
        <taxon>Pseudomonadota</taxon>
        <taxon>Alphaproteobacteria</taxon>
        <taxon>Rhodobacterales</taxon>
        <taxon>Paracoccaceae</taxon>
        <taxon>Pseudohalocynthiibacter</taxon>
    </lineage>
</organism>
<dbReference type="EMBL" id="JBHMEA010000049">
    <property type="protein sequence ID" value="MFB9233351.1"/>
    <property type="molecule type" value="Genomic_DNA"/>
</dbReference>
<evidence type="ECO:0008006" key="3">
    <source>
        <dbReference type="Google" id="ProtNLM"/>
    </source>
</evidence>
<reference evidence="1 2" key="1">
    <citation type="submission" date="2024-09" db="EMBL/GenBank/DDBJ databases">
        <authorList>
            <person name="Sun Q."/>
            <person name="Mori K."/>
        </authorList>
    </citation>
    <scope>NUCLEOTIDE SEQUENCE [LARGE SCALE GENOMIC DNA]</scope>
    <source>
        <strain evidence="1 2">CECT 8726</strain>
    </source>
</reference>
<dbReference type="RefSeq" id="WP_246531642.1">
    <property type="nucleotide sequence ID" value="NZ_JAGFNU010000003.1"/>
</dbReference>
<comment type="caution">
    <text evidence="1">The sequence shown here is derived from an EMBL/GenBank/DDBJ whole genome shotgun (WGS) entry which is preliminary data.</text>
</comment>
<dbReference type="Proteomes" id="UP001589683">
    <property type="component" value="Unassembled WGS sequence"/>
</dbReference>
<sequence>MKTTENKARAAEAVPKGLSPTADVTAALAGLMNDINSKLQQQNERLTMFERKTMTYGRPALSAAADAEAPHQKAFNAYLRSGDDDALRGLELEGKALASNVAADGG</sequence>
<evidence type="ECO:0000313" key="2">
    <source>
        <dbReference type="Proteomes" id="UP001589683"/>
    </source>
</evidence>
<keyword evidence="2" id="KW-1185">Reference proteome</keyword>
<gene>
    <name evidence="1" type="ORF">ACFFUT_16285</name>
</gene>
<name>A0ABV5JIR3_9RHOB</name>